<name>A0ABR2GHG0_9ROSI</name>
<evidence type="ECO:0000313" key="1">
    <source>
        <dbReference type="EMBL" id="KAK8602150.1"/>
    </source>
</evidence>
<keyword evidence="2" id="KW-1185">Reference proteome</keyword>
<gene>
    <name evidence="1" type="ORF">V6N12_051967</name>
</gene>
<dbReference type="EMBL" id="JBBPBM010000001">
    <property type="protein sequence ID" value="KAK8602150.1"/>
    <property type="molecule type" value="Genomic_DNA"/>
</dbReference>
<organism evidence="1 2">
    <name type="scientific">Hibiscus sabdariffa</name>
    <name type="common">roselle</name>
    <dbReference type="NCBI Taxonomy" id="183260"/>
    <lineage>
        <taxon>Eukaryota</taxon>
        <taxon>Viridiplantae</taxon>
        <taxon>Streptophyta</taxon>
        <taxon>Embryophyta</taxon>
        <taxon>Tracheophyta</taxon>
        <taxon>Spermatophyta</taxon>
        <taxon>Magnoliopsida</taxon>
        <taxon>eudicotyledons</taxon>
        <taxon>Gunneridae</taxon>
        <taxon>Pentapetalae</taxon>
        <taxon>rosids</taxon>
        <taxon>malvids</taxon>
        <taxon>Malvales</taxon>
        <taxon>Malvaceae</taxon>
        <taxon>Malvoideae</taxon>
        <taxon>Hibiscus</taxon>
    </lineage>
</organism>
<comment type="caution">
    <text evidence="1">The sequence shown here is derived from an EMBL/GenBank/DDBJ whole genome shotgun (WGS) entry which is preliminary data.</text>
</comment>
<evidence type="ECO:0000313" key="2">
    <source>
        <dbReference type="Proteomes" id="UP001472677"/>
    </source>
</evidence>
<reference evidence="1 2" key="1">
    <citation type="journal article" date="2024" name="G3 (Bethesda)">
        <title>Genome assembly of Hibiscus sabdariffa L. provides insights into metabolisms of medicinal natural products.</title>
        <authorList>
            <person name="Kim T."/>
        </authorList>
    </citation>
    <scope>NUCLEOTIDE SEQUENCE [LARGE SCALE GENOMIC DNA]</scope>
    <source>
        <strain evidence="1">TK-2024</strain>
        <tissue evidence="1">Old leaves</tissue>
    </source>
</reference>
<sequence length="74" mass="8434">MILGPKIMLVSEEELSAIVLVVFRESVWSGVRLLVDFGSFNRPELQSLQLCCFREPNNEEIPIRLASKFAQQNP</sequence>
<protein>
    <submittedName>
        <fullName evidence="1">Uncharacterized protein</fullName>
    </submittedName>
</protein>
<dbReference type="Proteomes" id="UP001472677">
    <property type="component" value="Unassembled WGS sequence"/>
</dbReference>
<proteinExistence type="predicted"/>
<accession>A0ABR2GHG0</accession>